<feature type="repeat" description="ARM" evidence="1">
    <location>
        <begin position="46"/>
        <end position="87"/>
    </location>
</feature>
<dbReference type="AlphaFoldDB" id="A0A7S0QSZ1"/>
<evidence type="ECO:0000313" key="3">
    <source>
        <dbReference type="EMBL" id="CAD8651157.1"/>
    </source>
</evidence>
<dbReference type="Pfam" id="PF04063">
    <property type="entry name" value="DUF383"/>
    <property type="match status" value="1"/>
</dbReference>
<dbReference type="InterPro" id="IPR011989">
    <property type="entry name" value="ARM-like"/>
</dbReference>
<dbReference type="InterPro" id="IPR039717">
    <property type="entry name" value="Hgh1"/>
</dbReference>
<gene>
    <name evidence="3" type="ORF">POBO1169_LOCUS1853</name>
</gene>
<sequence>MGDELVELVEFLSHEKAAVRLQAVKIVNGVAASDDGPQQLAKIKDKLVPPLLRLLGGSDEEAETASSALVNLSTEPQHCENMVRSGVIGRVMEQLKDPKFPCREGMAMLLSNVTLVESGSKKFLQVGEEDLEGLYLAQTMGLIIGHGKTGDDWDDDQYQLRHLPAVLPHVCRFPEGRELLLHADSHFLQHLIPQLQSKVVERRRSIATMLKNICMDKKKGVPALLTEGGATLLPAMLHPISGKDPREADEAVRQAVAEAVQLLAGSEEGFDQLWTAGAPELLRAGYVDEEGPGVCEAMESTAELFMTHNSDDLGEGGAKIEQLDDDGLTEEENRRLAELSEMTIKTTI</sequence>
<dbReference type="InterPro" id="IPR016024">
    <property type="entry name" value="ARM-type_fold"/>
</dbReference>
<organism evidence="3">
    <name type="scientific">Pyramimonas obovata</name>
    <dbReference type="NCBI Taxonomy" id="1411642"/>
    <lineage>
        <taxon>Eukaryota</taxon>
        <taxon>Viridiplantae</taxon>
        <taxon>Chlorophyta</taxon>
        <taxon>Pyramimonadophyceae</taxon>
        <taxon>Pyramimonadales</taxon>
        <taxon>Pyramimonadaceae</taxon>
        <taxon>Pyramimonas</taxon>
        <taxon>Pyramimonas incertae sedis</taxon>
    </lineage>
</organism>
<dbReference type="PROSITE" id="PS50176">
    <property type="entry name" value="ARM_REPEAT"/>
    <property type="match status" value="1"/>
</dbReference>
<dbReference type="PANTHER" id="PTHR13387:SF9">
    <property type="entry name" value="PROTEIN HGH1 HOMOLOG"/>
    <property type="match status" value="1"/>
</dbReference>
<dbReference type="InterPro" id="IPR007205">
    <property type="entry name" value="Protein_HGH1_N"/>
</dbReference>
<accession>A0A7S0QSZ1</accession>
<dbReference type="InterPro" id="IPR000225">
    <property type="entry name" value="Armadillo"/>
</dbReference>
<evidence type="ECO:0000256" key="1">
    <source>
        <dbReference type="PROSITE-ProRule" id="PRU00259"/>
    </source>
</evidence>
<reference evidence="3" key="1">
    <citation type="submission" date="2021-01" db="EMBL/GenBank/DDBJ databases">
        <authorList>
            <person name="Corre E."/>
            <person name="Pelletier E."/>
            <person name="Niang G."/>
            <person name="Scheremetjew M."/>
            <person name="Finn R."/>
            <person name="Kale V."/>
            <person name="Holt S."/>
            <person name="Cochrane G."/>
            <person name="Meng A."/>
            <person name="Brown T."/>
            <person name="Cohen L."/>
        </authorList>
    </citation>
    <scope>NUCLEOTIDE SEQUENCE</scope>
    <source>
        <strain evidence="3">CCMP722</strain>
    </source>
</reference>
<dbReference type="SMART" id="SM00185">
    <property type="entry name" value="ARM"/>
    <property type="match status" value="2"/>
</dbReference>
<dbReference type="EMBL" id="HBFA01003693">
    <property type="protein sequence ID" value="CAD8651157.1"/>
    <property type="molecule type" value="Transcribed_RNA"/>
</dbReference>
<feature type="domain" description="Protein HGH1 N-terminal" evidence="2">
    <location>
        <begin position="97"/>
        <end position="263"/>
    </location>
</feature>
<name>A0A7S0QSZ1_9CHLO</name>
<dbReference type="PANTHER" id="PTHR13387">
    <property type="entry name" value="PROTEIN HGH1 HOMOLOG"/>
    <property type="match status" value="1"/>
</dbReference>
<proteinExistence type="predicted"/>
<dbReference type="Gene3D" id="1.25.10.10">
    <property type="entry name" value="Leucine-rich Repeat Variant"/>
    <property type="match status" value="2"/>
</dbReference>
<evidence type="ECO:0000259" key="2">
    <source>
        <dbReference type="Pfam" id="PF04063"/>
    </source>
</evidence>
<protein>
    <recommendedName>
        <fullName evidence="2">Protein HGH1 N-terminal domain-containing protein</fullName>
    </recommendedName>
</protein>
<dbReference type="SUPFAM" id="SSF48371">
    <property type="entry name" value="ARM repeat"/>
    <property type="match status" value="1"/>
</dbReference>